<dbReference type="EMBL" id="KI392502">
    <property type="protein sequence ID" value="ERN15494.1"/>
    <property type="molecule type" value="Genomic_DNA"/>
</dbReference>
<keyword evidence="5" id="KW-1185">Reference proteome</keyword>
<evidence type="ECO:0000313" key="4">
    <source>
        <dbReference type="EMBL" id="ERN15494.1"/>
    </source>
</evidence>
<dbReference type="AlphaFoldDB" id="U5CZ99"/>
<keyword evidence="2" id="KW-0017">Alkaloid metabolism</keyword>
<dbReference type="GO" id="GO:0005737">
    <property type="term" value="C:cytoplasm"/>
    <property type="evidence" value="ECO:0000318"/>
    <property type="project" value="GO_Central"/>
</dbReference>
<dbReference type="OMA" id="SENSCIT"/>
<feature type="domain" description="Bet v I/Major latex protein" evidence="3">
    <location>
        <begin position="1"/>
        <end position="153"/>
    </location>
</feature>
<dbReference type="PANTHER" id="PTHR31213:SF19">
    <property type="entry name" value="BET V I_MAJOR LATEX PROTEIN DOMAIN-CONTAINING PROTEIN"/>
    <property type="match status" value="1"/>
</dbReference>
<protein>
    <recommendedName>
        <fullName evidence="3">Bet v I/Major latex protein domain-containing protein</fullName>
    </recommendedName>
</protein>
<dbReference type="SUPFAM" id="SSF55961">
    <property type="entry name" value="Bet v1-like"/>
    <property type="match status" value="1"/>
</dbReference>
<dbReference type="InterPro" id="IPR050279">
    <property type="entry name" value="Plant_def-hormone_signal"/>
</dbReference>
<dbReference type="GO" id="GO:0006952">
    <property type="term" value="P:defense response"/>
    <property type="evidence" value="ECO:0007669"/>
    <property type="project" value="InterPro"/>
</dbReference>
<dbReference type="GO" id="GO:0005634">
    <property type="term" value="C:nucleus"/>
    <property type="evidence" value="ECO:0000318"/>
    <property type="project" value="GO_Central"/>
</dbReference>
<dbReference type="InterPro" id="IPR023393">
    <property type="entry name" value="START-like_dom_sf"/>
</dbReference>
<dbReference type="OrthoDB" id="1879545at2759"/>
<evidence type="ECO:0000256" key="1">
    <source>
        <dbReference type="ARBA" id="ARBA00009744"/>
    </source>
</evidence>
<dbReference type="GO" id="GO:0009820">
    <property type="term" value="P:alkaloid metabolic process"/>
    <property type="evidence" value="ECO:0007669"/>
    <property type="project" value="UniProtKB-KW"/>
</dbReference>
<dbReference type="KEGG" id="atr:18443783"/>
<reference evidence="5" key="1">
    <citation type="journal article" date="2013" name="Science">
        <title>The Amborella genome and the evolution of flowering plants.</title>
        <authorList>
            <consortium name="Amborella Genome Project"/>
        </authorList>
    </citation>
    <scope>NUCLEOTIDE SEQUENCE [LARGE SCALE GENOMIC DNA]</scope>
</reference>
<organism evidence="4 5">
    <name type="scientific">Amborella trichopoda</name>
    <dbReference type="NCBI Taxonomy" id="13333"/>
    <lineage>
        <taxon>Eukaryota</taxon>
        <taxon>Viridiplantae</taxon>
        <taxon>Streptophyta</taxon>
        <taxon>Embryophyta</taxon>
        <taxon>Tracheophyta</taxon>
        <taxon>Spermatophyta</taxon>
        <taxon>Magnoliopsida</taxon>
        <taxon>Amborellales</taxon>
        <taxon>Amborellaceae</taxon>
        <taxon>Amborella</taxon>
    </lineage>
</organism>
<dbReference type="GO" id="GO:0010427">
    <property type="term" value="F:abscisic acid binding"/>
    <property type="evidence" value="ECO:0000318"/>
    <property type="project" value="GO_Central"/>
</dbReference>
<comment type="similarity">
    <text evidence="1">Belongs to the BetVI family.</text>
</comment>
<dbReference type="GO" id="GO:0004864">
    <property type="term" value="F:protein phosphatase inhibitor activity"/>
    <property type="evidence" value="ECO:0000318"/>
    <property type="project" value="GO_Central"/>
</dbReference>
<evidence type="ECO:0000259" key="3">
    <source>
        <dbReference type="SMART" id="SM01037"/>
    </source>
</evidence>
<name>U5CZ99_AMBTC</name>
<dbReference type="HOGENOM" id="CLU_121654_0_0_1"/>
<evidence type="ECO:0000313" key="5">
    <source>
        <dbReference type="Proteomes" id="UP000017836"/>
    </source>
</evidence>
<sequence length="154" mass="16984">MEGKVWQEVEVKVSADALWDVYGTLKLGNLIPKLLPNFFQATHVLEGAGGVGTIIHICFPPGASGPSSYKEKFVKIDDVARVKETLAIEGLQELGFKKYLVRLEIQEKPGGTSVIKSTIEYEVDEEHAWAPPPVTIMLLKLIAETISNYLSESK</sequence>
<proteinExistence type="inferred from homology"/>
<dbReference type="SMART" id="SM01037">
    <property type="entry name" value="Bet_v_1"/>
    <property type="match status" value="1"/>
</dbReference>
<dbReference type="GO" id="GO:0038023">
    <property type="term" value="F:signaling receptor activity"/>
    <property type="evidence" value="ECO:0000318"/>
    <property type="project" value="GO_Central"/>
</dbReference>
<dbReference type="InterPro" id="IPR000916">
    <property type="entry name" value="Bet_v_I/MLP"/>
</dbReference>
<dbReference type="GO" id="GO:0009738">
    <property type="term" value="P:abscisic acid-activated signaling pathway"/>
    <property type="evidence" value="ECO:0000318"/>
    <property type="project" value="GO_Central"/>
</dbReference>
<evidence type="ECO:0000256" key="2">
    <source>
        <dbReference type="ARBA" id="ARBA00022589"/>
    </source>
</evidence>
<dbReference type="Pfam" id="PF00407">
    <property type="entry name" value="Bet_v_1"/>
    <property type="match status" value="1"/>
</dbReference>
<accession>U5CZ99</accession>
<dbReference type="Proteomes" id="UP000017836">
    <property type="component" value="Unassembled WGS sequence"/>
</dbReference>
<dbReference type="Gramene" id="ERN15494">
    <property type="protein sequence ID" value="ERN15494"/>
    <property type="gene ID" value="AMTR_s00048p00044430"/>
</dbReference>
<dbReference type="PANTHER" id="PTHR31213">
    <property type="entry name" value="OS08G0374000 PROTEIN-RELATED"/>
    <property type="match status" value="1"/>
</dbReference>
<dbReference type="CDD" id="cd07816">
    <property type="entry name" value="Bet_v1-like"/>
    <property type="match status" value="1"/>
</dbReference>
<dbReference type="eggNOG" id="ENOG502S1E8">
    <property type="taxonomic scope" value="Eukaryota"/>
</dbReference>
<gene>
    <name evidence="4" type="ORF">AMTR_s00048p00044430</name>
</gene>
<dbReference type="Gene3D" id="3.30.530.20">
    <property type="match status" value="1"/>
</dbReference>